<dbReference type="AlphaFoldDB" id="A0A9D4BD76"/>
<dbReference type="Proteomes" id="UP000828390">
    <property type="component" value="Unassembled WGS sequence"/>
</dbReference>
<dbReference type="EMBL" id="JAIWYP010000051">
    <property type="protein sequence ID" value="KAH3690881.1"/>
    <property type="molecule type" value="Genomic_DNA"/>
</dbReference>
<evidence type="ECO:0000313" key="2">
    <source>
        <dbReference type="Proteomes" id="UP000828390"/>
    </source>
</evidence>
<keyword evidence="2" id="KW-1185">Reference proteome</keyword>
<organism evidence="1 2">
    <name type="scientific">Dreissena polymorpha</name>
    <name type="common">Zebra mussel</name>
    <name type="synonym">Mytilus polymorpha</name>
    <dbReference type="NCBI Taxonomy" id="45954"/>
    <lineage>
        <taxon>Eukaryota</taxon>
        <taxon>Metazoa</taxon>
        <taxon>Spiralia</taxon>
        <taxon>Lophotrochozoa</taxon>
        <taxon>Mollusca</taxon>
        <taxon>Bivalvia</taxon>
        <taxon>Autobranchia</taxon>
        <taxon>Heteroconchia</taxon>
        <taxon>Euheterodonta</taxon>
        <taxon>Imparidentia</taxon>
        <taxon>Neoheterodontei</taxon>
        <taxon>Myida</taxon>
        <taxon>Dreissenoidea</taxon>
        <taxon>Dreissenidae</taxon>
        <taxon>Dreissena</taxon>
    </lineage>
</organism>
<reference evidence="1" key="2">
    <citation type="submission" date="2020-11" db="EMBL/GenBank/DDBJ databases">
        <authorList>
            <person name="McCartney M.A."/>
            <person name="Auch B."/>
            <person name="Kono T."/>
            <person name="Mallez S."/>
            <person name="Becker A."/>
            <person name="Gohl D.M."/>
            <person name="Silverstein K.A.T."/>
            <person name="Koren S."/>
            <person name="Bechman K.B."/>
            <person name="Herman A."/>
            <person name="Abrahante J.E."/>
            <person name="Garbe J."/>
        </authorList>
    </citation>
    <scope>NUCLEOTIDE SEQUENCE</scope>
    <source>
        <strain evidence="1">Duluth1</strain>
        <tissue evidence="1">Whole animal</tissue>
    </source>
</reference>
<protein>
    <submittedName>
        <fullName evidence="1">Uncharacterized protein</fullName>
    </submittedName>
</protein>
<reference evidence="1" key="1">
    <citation type="journal article" date="2019" name="bioRxiv">
        <title>The Genome of the Zebra Mussel, Dreissena polymorpha: A Resource for Invasive Species Research.</title>
        <authorList>
            <person name="McCartney M.A."/>
            <person name="Auch B."/>
            <person name="Kono T."/>
            <person name="Mallez S."/>
            <person name="Zhang Y."/>
            <person name="Obille A."/>
            <person name="Becker A."/>
            <person name="Abrahante J.E."/>
            <person name="Garbe J."/>
            <person name="Badalamenti J.P."/>
            <person name="Herman A."/>
            <person name="Mangelson H."/>
            <person name="Liachko I."/>
            <person name="Sullivan S."/>
            <person name="Sone E.D."/>
            <person name="Koren S."/>
            <person name="Silverstein K.A.T."/>
            <person name="Beckman K.B."/>
            <person name="Gohl D.M."/>
        </authorList>
    </citation>
    <scope>NUCLEOTIDE SEQUENCE</scope>
    <source>
        <strain evidence="1">Duluth1</strain>
        <tissue evidence="1">Whole animal</tissue>
    </source>
</reference>
<sequence length="64" mass="7254">MWPGDTYFKAVSPLNISSAVKKAGIFPFNRSAISEENYVPCEPFRDETPLQRADTMRGGWGRPY</sequence>
<proteinExistence type="predicted"/>
<accession>A0A9D4BD76</accession>
<comment type="caution">
    <text evidence="1">The sequence shown here is derived from an EMBL/GenBank/DDBJ whole genome shotgun (WGS) entry which is preliminary data.</text>
</comment>
<evidence type="ECO:0000313" key="1">
    <source>
        <dbReference type="EMBL" id="KAH3690881.1"/>
    </source>
</evidence>
<gene>
    <name evidence="1" type="ORF">DPMN_193067</name>
</gene>
<name>A0A9D4BD76_DREPO</name>